<feature type="domain" description="VWFA" evidence="1">
    <location>
        <begin position="256"/>
        <end position="435"/>
    </location>
</feature>
<gene>
    <name evidence="3" type="ORF">PoB_000211000</name>
</gene>
<dbReference type="InterPro" id="IPR050934">
    <property type="entry name" value="ITIH"/>
</dbReference>
<dbReference type="SMART" id="SM00609">
    <property type="entry name" value="VIT"/>
    <property type="match status" value="1"/>
</dbReference>
<proteinExistence type="predicted"/>
<keyword evidence="4" id="KW-1185">Reference proteome</keyword>
<evidence type="ECO:0000259" key="2">
    <source>
        <dbReference type="PROSITE" id="PS51468"/>
    </source>
</evidence>
<evidence type="ECO:0000313" key="4">
    <source>
        <dbReference type="Proteomes" id="UP000735302"/>
    </source>
</evidence>
<dbReference type="SUPFAM" id="SSF53300">
    <property type="entry name" value="vWA-like"/>
    <property type="match status" value="1"/>
</dbReference>
<dbReference type="PROSITE" id="PS50234">
    <property type="entry name" value="VWFA"/>
    <property type="match status" value="1"/>
</dbReference>
<dbReference type="PANTHER" id="PTHR10338">
    <property type="entry name" value="INTER-ALPHA-TRYPSIN INHIBITOR HEAVY CHAIN FAMILY MEMBER"/>
    <property type="match status" value="1"/>
</dbReference>
<dbReference type="InterPro" id="IPR002035">
    <property type="entry name" value="VWF_A"/>
</dbReference>
<evidence type="ECO:0000313" key="3">
    <source>
        <dbReference type="EMBL" id="GFN75604.1"/>
    </source>
</evidence>
<dbReference type="PROSITE" id="PS51468">
    <property type="entry name" value="VIT"/>
    <property type="match status" value="1"/>
</dbReference>
<sequence length="616" mass="69067">MAVAWRRGSKASPTKRVESFQVKSDIRFRFATTEVSSRIRNLDNKTQEVSFDVTMPDQAFMVAFFMIIDGERYDGQVRKRQTALGGNQVVQTPQQTPRNANIFAISVNVTAGSAATFTLTYQEMLLRSRGFYEYEIYINPGHVVPDLLVDVQIRENRPFRFVRTPAMRNDDLLTSRFDKHGKMKMNTMTSVNRTTTTTATVLYMPSKKQQKEGISARFVVQYDVEHGKKGEDLLVANQHFVQFISSEFPTPRLPKDTIFVLDRSGSMIGDKIRQVKDAMGIILSDMSPRDRFNIIAFSASATRWNTDLVQAEENQINEAKFFVDKMSAAGGGTNMQHALLTALLDLTWKGDKERPSVIFFLTDGKATVGKKDPSEIAKDVFNANDGTVAIYCLAFGRGADMNLLKTLSAQNLGFARRIYEASDAALQVSSVFEDISSISGTSLHTRYAGNAVDVTTLTQTEFPIVYNATEISVHGLLMEDAPRVRYEITESRGSGELKIFAGNKDIETLALPAEEKTSPLFIENQDRPGIIERMWAFQTITEKLAEKDKYPAKSKKTEKLLHDVFVKSLTYNFVTPLTSMVVDAPGQGLTEFRQGNIEDETYDFTVFPFAAPPPKK</sequence>
<accession>A0AAV3XXS3</accession>
<dbReference type="PANTHER" id="PTHR10338:SF108">
    <property type="entry name" value="INTER-ALPHA-TRYPSIN INHIBITOR HEAVY CHAIN H4-LIKE PROTEIN"/>
    <property type="match status" value="1"/>
</dbReference>
<dbReference type="InterPro" id="IPR013694">
    <property type="entry name" value="VIT"/>
</dbReference>
<protein>
    <submittedName>
        <fullName evidence="3">Inter-alpha-trypsin inhibitor heavy chain h3</fullName>
    </submittedName>
</protein>
<dbReference type="EMBL" id="BLXT01000273">
    <property type="protein sequence ID" value="GFN75604.1"/>
    <property type="molecule type" value="Genomic_DNA"/>
</dbReference>
<dbReference type="Pfam" id="PF08487">
    <property type="entry name" value="VIT"/>
    <property type="match status" value="1"/>
</dbReference>
<organism evidence="3 4">
    <name type="scientific">Plakobranchus ocellatus</name>
    <dbReference type="NCBI Taxonomy" id="259542"/>
    <lineage>
        <taxon>Eukaryota</taxon>
        <taxon>Metazoa</taxon>
        <taxon>Spiralia</taxon>
        <taxon>Lophotrochozoa</taxon>
        <taxon>Mollusca</taxon>
        <taxon>Gastropoda</taxon>
        <taxon>Heterobranchia</taxon>
        <taxon>Euthyneura</taxon>
        <taxon>Panpulmonata</taxon>
        <taxon>Sacoglossa</taxon>
        <taxon>Placobranchoidea</taxon>
        <taxon>Plakobranchidae</taxon>
        <taxon>Plakobranchus</taxon>
    </lineage>
</organism>
<reference evidence="3 4" key="1">
    <citation type="journal article" date="2021" name="Elife">
        <title>Chloroplast acquisition without the gene transfer in kleptoplastic sea slugs, Plakobranchus ocellatus.</title>
        <authorList>
            <person name="Maeda T."/>
            <person name="Takahashi S."/>
            <person name="Yoshida T."/>
            <person name="Shimamura S."/>
            <person name="Takaki Y."/>
            <person name="Nagai Y."/>
            <person name="Toyoda A."/>
            <person name="Suzuki Y."/>
            <person name="Arimoto A."/>
            <person name="Ishii H."/>
            <person name="Satoh N."/>
            <person name="Nishiyama T."/>
            <person name="Hasebe M."/>
            <person name="Maruyama T."/>
            <person name="Minagawa J."/>
            <person name="Obokata J."/>
            <person name="Shigenobu S."/>
        </authorList>
    </citation>
    <scope>NUCLEOTIDE SEQUENCE [LARGE SCALE GENOMIC DNA]</scope>
</reference>
<name>A0AAV3XXS3_9GAST</name>
<dbReference type="Pfam" id="PF00092">
    <property type="entry name" value="VWA"/>
    <property type="match status" value="1"/>
</dbReference>
<comment type="caution">
    <text evidence="3">The sequence shown here is derived from an EMBL/GenBank/DDBJ whole genome shotgun (WGS) entry which is preliminary data.</text>
</comment>
<dbReference type="Proteomes" id="UP000735302">
    <property type="component" value="Unassembled WGS sequence"/>
</dbReference>
<dbReference type="AlphaFoldDB" id="A0AAV3XXS3"/>
<evidence type="ECO:0000259" key="1">
    <source>
        <dbReference type="PROSITE" id="PS50234"/>
    </source>
</evidence>
<dbReference type="InterPro" id="IPR036465">
    <property type="entry name" value="vWFA_dom_sf"/>
</dbReference>
<dbReference type="SMART" id="SM00327">
    <property type="entry name" value="VWA"/>
    <property type="match status" value="1"/>
</dbReference>
<feature type="domain" description="VIT" evidence="2">
    <location>
        <begin position="1"/>
        <end position="123"/>
    </location>
</feature>
<dbReference type="Gene3D" id="3.40.50.410">
    <property type="entry name" value="von Willebrand factor, type A domain"/>
    <property type="match status" value="1"/>
</dbReference>